<dbReference type="RefSeq" id="WP_203000846.1">
    <property type="nucleotide sequence ID" value="NZ_JADWYU010000080.1"/>
</dbReference>
<evidence type="ECO:0000313" key="5">
    <source>
        <dbReference type="Proteomes" id="UP000604475"/>
    </source>
</evidence>
<dbReference type="PROSITE" id="PS51257">
    <property type="entry name" value="PROKAR_LIPOPROTEIN"/>
    <property type="match status" value="1"/>
</dbReference>
<keyword evidence="2" id="KW-0732">Signal</keyword>
<comment type="caution">
    <text evidence="4">The sequence shown here is derived from an EMBL/GenBank/DDBJ whole genome shotgun (WGS) entry which is preliminary data.</text>
</comment>
<feature type="region of interest" description="Disordered" evidence="1">
    <location>
        <begin position="28"/>
        <end position="89"/>
    </location>
</feature>
<dbReference type="AlphaFoldDB" id="A0A937RN60"/>
<evidence type="ECO:0000256" key="1">
    <source>
        <dbReference type="SAM" id="MobiDB-lite"/>
    </source>
</evidence>
<sequence length="226" mass="23088">MRQLRSMVAVGALLLAPGLAACGGADGTDAVAGAASARTGQATSADPPGSATAPPRLSPSGSAGPATVPPSAPAGQEVGASPWSSEPLRVDHPLKEPVQLVGVRSAHHEDAGMAFDRLVFEFAGGLPGYDVRYVADVRDPGQGAVVPLRGQAFLEVVFHPAVAHDSDGRPTPPTGRDGGGLPALVQYRMAGDYEGYVHYGLGVDDRVGVRVLELANPYRVVLDIAA</sequence>
<organism evidence="4 5">
    <name type="scientific">Frankia nepalensis</name>
    <dbReference type="NCBI Taxonomy" id="1836974"/>
    <lineage>
        <taxon>Bacteria</taxon>
        <taxon>Bacillati</taxon>
        <taxon>Actinomycetota</taxon>
        <taxon>Actinomycetes</taxon>
        <taxon>Frankiales</taxon>
        <taxon>Frankiaceae</taxon>
        <taxon>Frankia</taxon>
    </lineage>
</organism>
<accession>A0A937RN60</accession>
<protein>
    <recommendedName>
        <fullName evidence="3">AMIN-like domain-containing protein</fullName>
    </recommendedName>
</protein>
<dbReference type="InterPro" id="IPR056303">
    <property type="entry name" value="AMIN-like"/>
</dbReference>
<keyword evidence="5" id="KW-1185">Reference proteome</keyword>
<feature type="compositionally biased region" description="Low complexity" evidence="1">
    <location>
        <begin position="28"/>
        <end position="45"/>
    </location>
</feature>
<reference evidence="4" key="1">
    <citation type="submission" date="2020-12" db="EMBL/GenBank/DDBJ databases">
        <title>Genomic characterization of non-nitrogen-fixing Frankia strains.</title>
        <authorList>
            <person name="Carlos-Shanley C."/>
            <person name="Guerra T."/>
            <person name="Hahn D."/>
        </authorList>
    </citation>
    <scope>NUCLEOTIDE SEQUENCE</scope>
    <source>
        <strain evidence="4">CN6</strain>
    </source>
</reference>
<name>A0A937RN60_9ACTN</name>
<evidence type="ECO:0000259" key="3">
    <source>
        <dbReference type="Pfam" id="PF24837"/>
    </source>
</evidence>
<evidence type="ECO:0000313" key="4">
    <source>
        <dbReference type="EMBL" id="MBL7631849.1"/>
    </source>
</evidence>
<feature type="domain" description="AMIN-like" evidence="3">
    <location>
        <begin position="99"/>
        <end position="225"/>
    </location>
</feature>
<proteinExistence type="predicted"/>
<feature type="chain" id="PRO_5038512226" description="AMIN-like domain-containing protein" evidence="2">
    <location>
        <begin position="22"/>
        <end position="226"/>
    </location>
</feature>
<dbReference type="EMBL" id="JAEACQ010000287">
    <property type="protein sequence ID" value="MBL7631849.1"/>
    <property type="molecule type" value="Genomic_DNA"/>
</dbReference>
<gene>
    <name evidence="4" type="ORF">I7412_32755</name>
</gene>
<dbReference type="Pfam" id="PF24837">
    <property type="entry name" value="AMIN-like"/>
    <property type="match status" value="1"/>
</dbReference>
<dbReference type="Proteomes" id="UP000604475">
    <property type="component" value="Unassembled WGS sequence"/>
</dbReference>
<feature type="signal peptide" evidence="2">
    <location>
        <begin position="1"/>
        <end position="21"/>
    </location>
</feature>
<evidence type="ECO:0000256" key="2">
    <source>
        <dbReference type="SAM" id="SignalP"/>
    </source>
</evidence>